<dbReference type="NCBIfam" id="TIGR00426">
    <property type="entry name" value="competence protein ComEA helix-hairpin-helix repeat region"/>
    <property type="match status" value="1"/>
</dbReference>
<dbReference type="SMART" id="SM00278">
    <property type="entry name" value="HhH1"/>
    <property type="match status" value="2"/>
</dbReference>
<dbReference type="PANTHER" id="PTHR21180:SF32">
    <property type="entry name" value="ENDONUCLEASE_EXONUCLEASE_PHOSPHATASE FAMILY DOMAIN-CONTAINING PROTEIN 1"/>
    <property type="match status" value="1"/>
</dbReference>
<accession>A0A919RZ62</accession>
<comment type="caution">
    <text evidence="3">The sequence shown here is derived from an EMBL/GenBank/DDBJ whole genome shotgun (WGS) entry which is preliminary data.</text>
</comment>
<evidence type="ECO:0000313" key="3">
    <source>
        <dbReference type="EMBL" id="GIM29225.1"/>
    </source>
</evidence>
<dbReference type="InterPro" id="IPR019554">
    <property type="entry name" value="Soluble_ligand-bd"/>
</dbReference>
<evidence type="ECO:0000259" key="2">
    <source>
        <dbReference type="SMART" id="SM00278"/>
    </source>
</evidence>
<reference evidence="3" key="1">
    <citation type="submission" date="2021-03" db="EMBL/GenBank/DDBJ databases">
        <title>Taxonomic study of Clostridium polyendosporum from meadow-gley soil under rice.</title>
        <authorList>
            <person name="Kobayashi H."/>
            <person name="Tanizawa Y."/>
            <person name="Yagura M."/>
        </authorList>
    </citation>
    <scope>NUCLEOTIDE SEQUENCE</scope>
    <source>
        <strain evidence="3">JCM 30710</strain>
    </source>
</reference>
<dbReference type="PANTHER" id="PTHR21180">
    <property type="entry name" value="ENDONUCLEASE/EXONUCLEASE/PHOSPHATASE FAMILY DOMAIN-CONTAINING PROTEIN 1"/>
    <property type="match status" value="1"/>
</dbReference>
<keyword evidence="1" id="KW-1133">Transmembrane helix</keyword>
<dbReference type="Pfam" id="PF12836">
    <property type="entry name" value="HHH_3"/>
    <property type="match status" value="1"/>
</dbReference>
<dbReference type="InterPro" id="IPR010994">
    <property type="entry name" value="RuvA_2-like"/>
</dbReference>
<name>A0A919RZ62_9CLOT</name>
<dbReference type="InterPro" id="IPR051675">
    <property type="entry name" value="Endo/Exo/Phosphatase_dom_1"/>
</dbReference>
<dbReference type="Gene3D" id="3.10.560.10">
    <property type="entry name" value="Outer membrane lipoprotein wza domain like"/>
    <property type="match status" value="1"/>
</dbReference>
<proteinExistence type="predicted"/>
<organism evidence="3 4">
    <name type="scientific">Clostridium polyendosporum</name>
    <dbReference type="NCBI Taxonomy" id="69208"/>
    <lineage>
        <taxon>Bacteria</taxon>
        <taxon>Bacillati</taxon>
        <taxon>Bacillota</taxon>
        <taxon>Clostridia</taxon>
        <taxon>Eubacteriales</taxon>
        <taxon>Clostridiaceae</taxon>
        <taxon>Clostridium</taxon>
    </lineage>
</organism>
<dbReference type="Pfam" id="PF10531">
    <property type="entry name" value="SLBB"/>
    <property type="match status" value="1"/>
</dbReference>
<dbReference type="InterPro" id="IPR004509">
    <property type="entry name" value="Competence_ComEA_HhH"/>
</dbReference>
<keyword evidence="3" id="KW-0238">DNA-binding</keyword>
<keyword evidence="1" id="KW-0472">Membrane</keyword>
<keyword evidence="4" id="KW-1185">Reference proteome</keyword>
<dbReference type="Gene3D" id="1.10.150.310">
    <property type="entry name" value="Tex RuvX-like domain-like"/>
    <property type="match status" value="1"/>
</dbReference>
<dbReference type="GO" id="GO:0006281">
    <property type="term" value="P:DNA repair"/>
    <property type="evidence" value="ECO:0007669"/>
    <property type="project" value="InterPro"/>
</dbReference>
<feature type="domain" description="Helix-hairpin-helix DNA-binding motif class 1" evidence="2">
    <location>
        <begin position="190"/>
        <end position="209"/>
    </location>
</feature>
<feature type="domain" description="Helix-hairpin-helix DNA-binding motif class 1" evidence="2">
    <location>
        <begin position="160"/>
        <end position="179"/>
    </location>
</feature>
<dbReference type="AlphaFoldDB" id="A0A919RZ62"/>
<keyword evidence="1" id="KW-0812">Transmembrane</keyword>
<dbReference type="GO" id="GO:0015628">
    <property type="term" value="P:protein secretion by the type II secretion system"/>
    <property type="evidence" value="ECO:0007669"/>
    <property type="project" value="TreeGrafter"/>
</dbReference>
<dbReference type="InterPro" id="IPR003583">
    <property type="entry name" value="Hlx-hairpin-Hlx_DNA-bd_motif"/>
</dbReference>
<dbReference type="EMBL" id="BOPZ01000014">
    <property type="protein sequence ID" value="GIM29225.1"/>
    <property type="molecule type" value="Genomic_DNA"/>
</dbReference>
<evidence type="ECO:0000313" key="4">
    <source>
        <dbReference type="Proteomes" id="UP000679179"/>
    </source>
</evidence>
<dbReference type="RefSeq" id="WP_246503507.1">
    <property type="nucleotide sequence ID" value="NZ_BOPZ01000014.1"/>
</dbReference>
<dbReference type="GO" id="GO:0015627">
    <property type="term" value="C:type II protein secretion system complex"/>
    <property type="evidence" value="ECO:0007669"/>
    <property type="project" value="TreeGrafter"/>
</dbReference>
<sequence>MKNREKVIGIIVLLTIILVFLVVGYFNMKPKKLTQKEMEEMFVEVNTANDSSKNKSYDIKEKDSSKKIVVEIKGEVKKPDVYIMGEGSIVKDLILESGGLTENADLSNINQAKLLSNHDCIVIKGKNIDSLLQNSIPSSSSLQLQQSSNGVININTASKEELDKLPGIGEVTAAKIIEYREKNGSFNNISELKKIDRIGEKLFEKIKDQITVN</sequence>
<dbReference type="GO" id="GO:0003677">
    <property type="term" value="F:DNA binding"/>
    <property type="evidence" value="ECO:0007669"/>
    <property type="project" value="UniProtKB-KW"/>
</dbReference>
<protein>
    <submittedName>
        <fullName evidence="3">DNA-binding protein</fullName>
    </submittedName>
</protein>
<gene>
    <name evidence="3" type="ORF">CPJCM30710_18910</name>
</gene>
<dbReference type="SUPFAM" id="SSF47781">
    <property type="entry name" value="RuvA domain 2-like"/>
    <property type="match status" value="1"/>
</dbReference>
<evidence type="ECO:0000256" key="1">
    <source>
        <dbReference type="SAM" id="Phobius"/>
    </source>
</evidence>
<feature type="transmembrane region" description="Helical" evidence="1">
    <location>
        <begin position="7"/>
        <end position="26"/>
    </location>
</feature>
<dbReference type="Proteomes" id="UP000679179">
    <property type="component" value="Unassembled WGS sequence"/>
</dbReference>